<sequence>MKLKAAALAAFCALPLTANAQATGDAAAGESNFRQCTTCHGIASPDGEVTHRVAPTGPNLWGVADRVAGSYDGYKRFSKAMVAAGEAGITWTEENFVAYVADPTGYLREVTGDSRARSNMNHRLRGSAEDIYAYLAQFGAE</sequence>
<gene>
    <name evidence="7" type="ORF">Ga0058931_3078</name>
    <name evidence="8" type="ORF">HLUCCA05_05190</name>
</gene>
<dbReference type="PROSITE" id="PS51007">
    <property type="entry name" value="CYTC"/>
    <property type="match status" value="1"/>
</dbReference>
<dbReference type="Gene3D" id="1.10.760.10">
    <property type="entry name" value="Cytochrome c-like domain"/>
    <property type="match status" value="1"/>
</dbReference>
<dbReference type="GO" id="GO:0009055">
    <property type="term" value="F:electron transfer activity"/>
    <property type="evidence" value="ECO:0007669"/>
    <property type="project" value="InterPro"/>
</dbReference>
<name>A0A0N8K757_9RHOB</name>
<dbReference type="Proteomes" id="UP000182045">
    <property type="component" value="Unassembled WGS sequence"/>
</dbReference>
<protein>
    <submittedName>
        <fullName evidence="8">Cytochrome c</fullName>
    </submittedName>
</protein>
<dbReference type="InterPro" id="IPR009056">
    <property type="entry name" value="Cyt_c-like_dom"/>
</dbReference>
<dbReference type="InterPro" id="IPR036909">
    <property type="entry name" value="Cyt_c-like_dom_sf"/>
</dbReference>
<dbReference type="RefSeq" id="WP_072247090.1">
    <property type="nucleotide sequence ID" value="NZ_FBYC01000004.1"/>
</dbReference>
<evidence type="ECO:0000259" key="6">
    <source>
        <dbReference type="PROSITE" id="PS51007"/>
    </source>
</evidence>
<evidence type="ECO:0000256" key="4">
    <source>
        <dbReference type="PROSITE-ProRule" id="PRU00433"/>
    </source>
</evidence>
<evidence type="ECO:0000313" key="7">
    <source>
        <dbReference type="EMBL" id="CUX83600.1"/>
    </source>
</evidence>
<evidence type="ECO:0000256" key="1">
    <source>
        <dbReference type="ARBA" id="ARBA00022617"/>
    </source>
</evidence>
<evidence type="ECO:0000256" key="3">
    <source>
        <dbReference type="ARBA" id="ARBA00023004"/>
    </source>
</evidence>
<dbReference type="AlphaFoldDB" id="A0A0N8K757"/>
<reference evidence="8 9" key="1">
    <citation type="submission" date="2015-09" db="EMBL/GenBank/DDBJ databases">
        <title>Identification and resolution of microdiversity through metagenomic sequencing of parallel consortia.</title>
        <authorList>
            <person name="Nelson W.C."/>
            <person name="Romine M.F."/>
            <person name="Lindemann S.R."/>
        </authorList>
    </citation>
    <scope>NUCLEOTIDE SEQUENCE [LARGE SCALE GENOMIC DNA]</scope>
    <source>
        <strain evidence="8">HL-91</strain>
    </source>
</reference>
<evidence type="ECO:0000256" key="5">
    <source>
        <dbReference type="SAM" id="SignalP"/>
    </source>
</evidence>
<feature type="domain" description="Cytochrome c" evidence="6">
    <location>
        <begin position="24"/>
        <end position="139"/>
    </location>
</feature>
<keyword evidence="5" id="KW-0732">Signal</keyword>
<accession>A0A0N8K757</accession>
<keyword evidence="10" id="KW-1185">Reference proteome</keyword>
<evidence type="ECO:0000256" key="2">
    <source>
        <dbReference type="ARBA" id="ARBA00022723"/>
    </source>
</evidence>
<comment type="caution">
    <text evidence="8">The sequence shown here is derived from an EMBL/GenBank/DDBJ whole genome shotgun (WGS) entry which is preliminary data.</text>
</comment>
<proteinExistence type="predicted"/>
<dbReference type="Proteomes" id="UP000050413">
    <property type="component" value="Unassembled WGS sequence"/>
</dbReference>
<dbReference type="GO" id="GO:0020037">
    <property type="term" value="F:heme binding"/>
    <property type="evidence" value="ECO:0007669"/>
    <property type="project" value="InterPro"/>
</dbReference>
<dbReference type="EMBL" id="LJSG01000016">
    <property type="protein sequence ID" value="KPP90809.1"/>
    <property type="molecule type" value="Genomic_DNA"/>
</dbReference>
<feature type="chain" id="PRO_5010237780" evidence="5">
    <location>
        <begin position="21"/>
        <end position="141"/>
    </location>
</feature>
<keyword evidence="1 4" id="KW-0349">Heme</keyword>
<dbReference type="GO" id="GO:0046872">
    <property type="term" value="F:metal ion binding"/>
    <property type="evidence" value="ECO:0007669"/>
    <property type="project" value="UniProtKB-KW"/>
</dbReference>
<evidence type="ECO:0000313" key="10">
    <source>
        <dbReference type="Proteomes" id="UP000182045"/>
    </source>
</evidence>
<organism evidence="8 9">
    <name type="scientific">Roseibaca calidilacus</name>
    <dbReference type="NCBI Taxonomy" id="1666912"/>
    <lineage>
        <taxon>Bacteria</taxon>
        <taxon>Pseudomonadati</taxon>
        <taxon>Pseudomonadota</taxon>
        <taxon>Alphaproteobacteria</taxon>
        <taxon>Rhodobacterales</taxon>
        <taxon>Paracoccaceae</taxon>
        <taxon>Roseinatronobacter</taxon>
    </lineage>
</organism>
<feature type="signal peptide" evidence="5">
    <location>
        <begin position="1"/>
        <end position="20"/>
    </location>
</feature>
<dbReference type="STRING" id="1666912.Ga0058931_3078"/>
<keyword evidence="2 4" id="KW-0479">Metal-binding</keyword>
<evidence type="ECO:0000313" key="9">
    <source>
        <dbReference type="Proteomes" id="UP000050413"/>
    </source>
</evidence>
<dbReference type="EMBL" id="FBYC01000004">
    <property type="protein sequence ID" value="CUX83600.1"/>
    <property type="molecule type" value="Genomic_DNA"/>
</dbReference>
<dbReference type="OrthoDB" id="9805828at2"/>
<reference evidence="7 10" key="2">
    <citation type="submission" date="2016-01" db="EMBL/GenBank/DDBJ databases">
        <authorList>
            <person name="Varghese N."/>
        </authorList>
    </citation>
    <scope>NUCLEOTIDE SEQUENCE [LARGE SCALE GENOMIC DNA]</scope>
    <source>
        <strain evidence="7 10">HL-91</strain>
    </source>
</reference>
<evidence type="ECO:0000313" key="8">
    <source>
        <dbReference type="EMBL" id="KPP90809.1"/>
    </source>
</evidence>
<dbReference type="SUPFAM" id="SSF46626">
    <property type="entry name" value="Cytochrome c"/>
    <property type="match status" value="1"/>
</dbReference>
<keyword evidence="3 4" id="KW-0408">Iron</keyword>